<dbReference type="Pfam" id="PF00561">
    <property type="entry name" value="Abhydrolase_1"/>
    <property type="match status" value="1"/>
</dbReference>
<evidence type="ECO:0000313" key="4">
    <source>
        <dbReference type="Proteomes" id="UP000276770"/>
    </source>
</evidence>
<dbReference type="PANTHER" id="PTHR43798:SF31">
    <property type="entry name" value="AB HYDROLASE SUPERFAMILY PROTEIN YCLE"/>
    <property type="match status" value="1"/>
</dbReference>
<proteinExistence type="predicted"/>
<comment type="caution">
    <text evidence="3">The sequence shown here is derived from an EMBL/GenBank/DDBJ whole genome shotgun (WGS) entry which is preliminary data.</text>
</comment>
<dbReference type="InterPro" id="IPR050266">
    <property type="entry name" value="AB_hydrolase_sf"/>
</dbReference>
<dbReference type="GO" id="GO:0016787">
    <property type="term" value="F:hydrolase activity"/>
    <property type="evidence" value="ECO:0007669"/>
    <property type="project" value="UniProtKB-KW"/>
</dbReference>
<dbReference type="Proteomes" id="UP000276770">
    <property type="component" value="Unassembled WGS sequence"/>
</dbReference>
<dbReference type="InterPro" id="IPR000073">
    <property type="entry name" value="AB_hydrolase_1"/>
</dbReference>
<dbReference type="OrthoDB" id="9796770at2"/>
<evidence type="ECO:0000259" key="2">
    <source>
        <dbReference type="Pfam" id="PF00561"/>
    </source>
</evidence>
<dbReference type="RefSeq" id="WP_121682214.1">
    <property type="nucleotide sequence ID" value="NZ_RCVZ01000017.1"/>
</dbReference>
<dbReference type="GO" id="GO:0016020">
    <property type="term" value="C:membrane"/>
    <property type="evidence" value="ECO:0007669"/>
    <property type="project" value="TreeGrafter"/>
</dbReference>
<keyword evidence="4" id="KW-1185">Reference proteome</keyword>
<organism evidence="3 4">
    <name type="scientific">Falsibacillus albus</name>
    <dbReference type="NCBI Taxonomy" id="2478915"/>
    <lineage>
        <taxon>Bacteria</taxon>
        <taxon>Bacillati</taxon>
        <taxon>Bacillota</taxon>
        <taxon>Bacilli</taxon>
        <taxon>Bacillales</taxon>
        <taxon>Bacillaceae</taxon>
        <taxon>Falsibacillus</taxon>
    </lineage>
</organism>
<dbReference type="PANTHER" id="PTHR43798">
    <property type="entry name" value="MONOACYLGLYCEROL LIPASE"/>
    <property type="match status" value="1"/>
</dbReference>
<feature type="domain" description="AB hydrolase-1" evidence="2">
    <location>
        <begin position="43"/>
        <end position="268"/>
    </location>
</feature>
<keyword evidence="1 3" id="KW-0378">Hydrolase</keyword>
<accession>A0A3L7JQL3</accession>
<evidence type="ECO:0000313" key="3">
    <source>
        <dbReference type="EMBL" id="RLQ93107.1"/>
    </source>
</evidence>
<dbReference type="InterPro" id="IPR029058">
    <property type="entry name" value="AB_hydrolase_fold"/>
</dbReference>
<dbReference type="SUPFAM" id="SSF53474">
    <property type="entry name" value="alpha/beta-Hydrolases"/>
    <property type="match status" value="1"/>
</dbReference>
<dbReference type="EMBL" id="RCVZ01000017">
    <property type="protein sequence ID" value="RLQ93107.1"/>
    <property type="molecule type" value="Genomic_DNA"/>
</dbReference>
<dbReference type="Gene3D" id="3.40.50.1820">
    <property type="entry name" value="alpha/beta hydrolase"/>
    <property type="match status" value="1"/>
</dbReference>
<name>A0A3L7JQL3_9BACI</name>
<gene>
    <name evidence="3" type="ORF">D9X91_18935</name>
</gene>
<dbReference type="PRINTS" id="PR00111">
    <property type="entry name" value="ABHYDROLASE"/>
</dbReference>
<sequence length="287" mass="32816">MAGYEQRIIHTERGSFEVFISGNGQPLCVTHLYQEFSNSGSSFADCLSPFYKVILVNLKEAGNSSKAHRSTELTMAETVKDLESIRTALGFSTWSFAGHSTGGFLGLTYAASHPEVLDELILCGTSASKEFLEPDNCIYNFKTGTHRKEVTKIFLTLMLPFVSKTKKRSASRKLIELSLHEPEKYDEYFRDRPSSKIIRKRMQAYNKELKTYDVRTELKHIKIPTLIPCGRYDVQCPLIFSKELHEVMPHSQLVIFEHSNHFPFIEEANDFTRAVQDFTNTIIRNDI</sequence>
<evidence type="ECO:0000256" key="1">
    <source>
        <dbReference type="ARBA" id="ARBA00022801"/>
    </source>
</evidence>
<protein>
    <submittedName>
        <fullName evidence="3">Alpha/beta hydrolase</fullName>
    </submittedName>
</protein>
<reference evidence="3 4" key="1">
    <citation type="submission" date="2018-10" db="EMBL/GenBank/DDBJ databases">
        <title>Falsibacillus sp. genome draft.</title>
        <authorList>
            <person name="Shi S."/>
        </authorList>
    </citation>
    <scope>NUCLEOTIDE SEQUENCE [LARGE SCALE GENOMIC DNA]</scope>
    <source>
        <strain evidence="3 4">GY 10110</strain>
    </source>
</reference>
<dbReference type="AlphaFoldDB" id="A0A3L7JQL3"/>